<dbReference type="Proteomes" id="UP001179181">
    <property type="component" value="Unassembled WGS sequence"/>
</dbReference>
<dbReference type="RefSeq" id="WP_167273027.1">
    <property type="nucleotide sequence ID" value="NZ_JAASQJ010000003.1"/>
</dbReference>
<protein>
    <submittedName>
        <fullName evidence="1">Nucleic acid-binding protein</fullName>
    </submittedName>
</protein>
<reference evidence="1 2" key="1">
    <citation type="submission" date="2020-03" db="EMBL/GenBank/DDBJ databases">
        <title>Genomic Encyclopedia of Type Strains, Phase IV (KMG-IV): sequencing the most valuable type-strain genomes for metagenomic binning, comparative biology and taxonomic classification.</title>
        <authorList>
            <person name="Goeker M."/>
        </authorList>
    </citation>
    <scope>NUCLEOTIDE SEQUENCE [LARGE SCALE GENOMIC DNA]</scope>
    <source>
        <strain evidence="1 2">DSM 102865</strain>
    </source>
</reference>
<evidence type="ECO:0000313" key="2">
    <source>
        <dbReference type="Proteomes" id="UP001179181"/>
    </source>
</evidence>
<comment type="caution">
    <text evidence="1">The sequence shown here is derived from an EMBL/GenBank/DDBJ whole genome shotgun (WGS) entry which is preliminary data.</text>
</comment>
<evidence type="ECO:0000313" key="1">
    <source>
        <dbReference type="EMBL" id="NIJ54616.1"/>
    </source>
</evidence>
<name>A0ABX0UNP7_9BACT</name>
<dbReference type="EMBL" id="JAASQJ010000003">
    <property type="protein sequence ID" value="NIJ54616.1"/>
    <property type="molecule type" value="Genomic_DNA"/>
</dbReference>
<accession>A0ABX0UNP7</accession>
<proteinExistence type="predicted"/>
<keyword evidence="2" id="KW-1185">Reference proteome</keyword>
<sequence>MIDQLFEELDAELPDVEMSSQEIQDEINAYRNEKNQKAYYIITGDEDLLVVSEYQNTKIITMSQFINTSSGTLS</sequence>
<gene>
    <name evidence="1" type="ORF">FHS68_003798</name>
</gene>
<organism evidence="1 2">
    <name type="scientific">Dyadobacter arcticus</name>
    <dbReference type="NCBI Taxonomy" id="1078754"/>
    <lineage>
        <taxon>Bacteria</taxon>
        <taxon>Pseudomonadati</taxon>
        <taxon>Bacteroidota</taxon>
        <taxon>Cytophagia</taxon>
        <taxon>Cytophagales</taxon>
        <taxon>Spirosomataceae</taxon>
        <taxon>Dyadobacter</taxon>
    </lineage>
</organism>